<dbReference type="EMBL" id="ODYU01004691">
    <property type="protein sequence ID" value="SOQ44842.1"/>
    <property type="molecule type" value="Genomic_DNA"/>
</dbReference>
<organism evidence="1">
    <name type="scientific">Spodoptera frugiperda</name>
    <name type="common">Fall armyworm</name>
    <dbReference type="NCBI Taxonomy" id="7108"/>
    <lineage>
        <taxon>Eukaryota</taxon>
        <taxon>Metazoa</taxon>
        <taxon>Ecdysozoa</taxon>
        <taxon>Arthropoda</taxon>
        <taxon>Hexapoda</taxon>
        <taxon>Insecta</taxon>
        <taxon>Pterygota</taxon>
        <taxon>Neoptera</taxon>
        <taxon>Endopterygota</taxon>
        <taxon>Lepidoptera</taxon>
        <taxon>Glossata</taxon>
        <taxon>Ditrysia</taxon>
        <taxon>Noctuoidea</taxon>
        <taxon>Noctuidae</taxon>
        <taxon>Amphipyrinae</taxon>
        <taxon>Spodoptera</taxon>
    </lineage>
</organism>
<proteinExistence type="predicted"/>
<dbReference type="AlphaFoldDB" id="A0A2H1VWG0"/>
<evidence type="ECO:0000313" key="1">
    <source>
        <dbReference type="EMBL" id="SOQ44842.1"/>
    </source>
</evidence>
<reference evidence="1" key="1">
    <citation type="submission" date="2016-07" db="EMBL/GenBank/DDBJ databases">
        <authorList>
            <person name="Bretaudeau A."/>
        </authorList>
    </citation>
    <scope>NUCLEOTIDE SEQUENCE</scope>
    <source>
        <strain evidence="1">Rice</strain>
        <tissue evidence="1">Whole body</tissue>
    </source>
</reference>
<gene>
    <name evidence="1" type="ORF">SFRICE_020753</name>
</gene>
<accession>A0A2H1VWG0</accession>
<protein>
    <submittedName>
        <fullName evidence="1">SFRICE_020753</fullName>
    </submittedName>
</protein>
<name>A0A2H1VWG0_SPOFR</name>
<sequence length="165" mass="18949">MERSVLWMVSLLSIHRILRLRNFLAQRHSLISENHPMTSTLGEARASVRFLLTKTHPVLSPAFRAEAEPWSLWVAAIAYHQVIRQHIYRCVLWKASLLSIHRIVVLFKRCLLQIVLFKTVEVRKKKGKKVATEGSEFVSRPILVMGLGLDLRAAAPFDKLEPLSF</sequence>